<dbReference type="InterPro" id="IPR041577">
    <property type="entry name" value="RT_RNaseH_2"/>
</dbReference>
<dbReference type="Proteomes" id="UP000235145">
    <property type="component" value="Unassembled WGS sequence"/>
</dbReference>
<protein>
    <recommendedName>
        <fullName evidence="1">Reverse transcriptase/retrotransposon-derived protein RNase H-like domain-containing protein</fullName>
    </recommendedName>
</protein>
<dbReference type="SUPFAM" id="SSF56672">
    <property type="entry name" value="DNA/RNA polymerases"/>
    <property type="match status" value="1"/>
</dbReference>
<organism evidence="2 3">
    <name type="scientific">Lactuca sativa</name>
    <name type="common">Garden lettuce</name>
    <dbReference type="NCBI Taxonomy" id="4236"/>
    <lineage>
        <taxon>Eukaryota</taxon>
        <taxon>Viridiplantae</taxon>
        <taxon>Streptophyta</taxon>
        <taxon>Embryophyta</taxon>
        <taxon>Tracheophyta</taxon>
        <taxon>Spermatophyta</taxon>
        <taxon>Magnoliopsida</taxon>
        <taxon>eudicotyledons</taxon>
        <taxon>Gunneridae</taxon>
        <taxon>Pentapetalae</taxon>
        <taxon>asterids</taxon>
        <taxon>campanulids</taxon>
        <taxon>Asterales</taxon>
        <taxon>Asteraceae</taxon>
        <taxon>Cichorioideae</taxon>
        <taxon>Cichorieae</taxon>
        <taxon>Lactucinae</taxon>
        <taxon>Lactuca</taxon>
    </lineage>
</organism>
<dbReference type="PANTHER" id="PTHR34072:SF59">
    <property type="entry name" value="CCHC-TYPE INTEGRASE"/>
    <property type="match status" value="1"/>
</dbReference>
<proteinExistence type="predicted"/>
<accession>A0A9R1X1F2</accession>
<dbReference type="AlphaFoldDB" id="A0A9R1X1F2"/>
<dbReference type="InterPro" id="IPR043128">
    <property type="entry name" value="Rev_trsase/Diguanyl_cyclase"/>
</dbReference>
<gene>
    <name evidence="2" type="ORF">LSAT_V11C700374070</name>
</gene>
<evidence type="ECO:0000259" key="1">
    <source>
        <dbReference type="Pfam" id="PF17919"/>
    </source>
</evidence>
<keyword evidence="3" id="KW-1185">Reference proteome</keyword>
<dbReference type="InterPro" id="IPR043502">
    <property type="entry name" value="DNA/RNA_pol_sf"/>
</dbReference>
<feature type="domain" description="Reverse transcriptase/retrotransposon-derived protein RNase H-like" evidence="1">
    <location>
        <begin position="83"/>
        <end position="153"/>
    </location>
</feature>
<evidence type="ECO:0000313" key="2">
    <source>
        <dbReference type="EMBL" id="KAJ0197005.1"/>
    </source>
</evidence>
<dbReference type="Pfam" id="PF17919">
    <property type="entry name" value="RT_RNaseH_2"/>
    <property type="match status" value="1"/>
</dbReference>
<sequence>MAKLSTQLMISMRYVNNVSKQRHGIVVDPMKIEAVMMWEQPKSPREIRSSLRLAGYYRRFIQGFSSITDPLTTLTHKGATYTWNEKHEEAFEKLKKNLCEAPILSLSYRVEDFVVYSDASGVGLGCVLTQREKVIAYASRQLKEHEKNYPTHDFGVDSGSICPKYMEALSLWHEVKTFY</sequence>
<reference evidence="2 3" key="1">
    <citation type="journal article" date="2017" name="Nat. Commun.">
        <title>Genome assembly with in vitro proximity ligation data and whole-genome triplication in lettuce.</title>
        <authorList>
            <person name="Reyes-Chin-Wo S."/>
            <person name="Wang Z."/>
            <person name="Yang X."/>
            <person name="Kozik A."/>
            <person name="Arikit S."/>
            <person name="Song C."/>
            <person name="Xia L."/>
            <person name="Froenicke L."/>
            <person name="Lavelle D.O."/>
            <person name="Truco M.J."/>
            <person name="Xia R."/>
            <person name="Zhu S."/>
            <person name="Xu C."/>
            <person name="Xu H."/>
            <person name="Xu X."/>
            <person name="Cox K."/>
            <person name="Korf I."/>
            <person name="Meyers B.C."/>
            <person name="Michelmore R.W."/>
        </authorList>
    </citation>
    <scope>NUCLEOTIDE SEQUENCE [LARGE SCALE GENOMIC DNA]</scope>
    <source>
        <strain evidence="3">cv. Salinas</strain>
        <tissue evidence="2">Seedlings</tissue>
    </source>
</reference>
<evidence type="ECO:0000313" key="3">
    <source>
        <dbReference type="Proteomes" id="UP000235145"/>
    </source>
</evidence>
<dbReference type="PANTHER" id="PTHR34072">
    <property type="entry name" value="ENZYMATIC POLYPROTEIN-RELATED"/>
    <property type="match status" value="1"/>
</dbReference>
<name>A0A9R1X1F2_LACSA</name>
<dbReference type="FunFam" id="3.30.70.270:FF:000063">
    <property type="entry name" value="Zinc knuckle domaincontaining protein"/>
    <property type="match status" value="1"/>
</dbReference>
<dbReference type="Gene3D" id="3.30.70.270">
    <property type="match status" value="1"/>
</dbReference>
<dbReference type="EMBL" id="NBSK02000007">
    <property type="protein sequence ID" value="KAJ0197005.1"/>
    <property type="molecule type" value="Genomic_DNA"/>
</dbReference>
<comment type="caution">
    <text evidence="2">The sequence shown here is derived from an EMBL/GenBank/DDBJ whole genome shotgun (WGS) entry which is preliminary data.</text>
</comment>